<dbReference type="Proteomes" id="UP000297741">
    <property type="component" value="Unassembled WGS sequence"/>
</dbReference>
<organism evidence="3 4">
    <name type="scientific">Pseudotabrizicola sediminis</name>
    <dbReference type="NCBI Taxonomy" id="2486418"/>
    <lineage>
        <taxon>Bacteria</taxon>
        <taxon>Pseudomonadati</taxon>
        <taxon>Pseudomonadota</taxon>
        <taxon>Alphaproteobacteria</taxon>
        <taxon>Rhodobacterales</taxon>
        <taxon>Paracoccaceae</taxon>
        <taxon>Pseudotabrizicola</taxon>
    </lineage>
</organism>
<evidence type="ECO:0000256" key="2">
    <source>
        <dbReference type="SAM" id="Phobius"/>
    </source>
</evidence>
<accession>A0ABY2KRH2</accession>
<comment type="caution">
    <text evidence="3">The sequence shown here is derived from an EMBL/GenBank/DDBJ whole genome shotgun (WGS) entry which is preliminary data.</text>
</comment>
<gene>
    <name evidence="3" type="ORF">EEB11_02240</name>
</gene>
<proteinExistence type="predicted"/>
<keyword evidence="2" id="KW-0812">Transmembrane</keyword>
<sequence length="115" mass="12286">MSAPQTNIDKQKRRHRGPLLGMIVVVIAVGIGFVWWLGYEAAESDPVQGDQTQIDGRTGEQVPPGSAADTPDPTVVRREEQSSPGVPAQNVDPQTPADIPAVDPIEPETSTPSTY</sequence>
<dbReference type="RefSeq" id="WP_135428767.1">
    <property type="nucleotide sequence ID" value="NZ_RPEM01000001.1"/>
</dbReference>
<evidence type="ECO:0000256" key="1">
    <source>
        <dbReference type="SAM" id="MobiDB-lite"/>
    </source>
</evidence>
<reference evidence="3 4" key="1">
    <citation type="submission" date="2018-11" db="EMBL/GenBank/DDBJ databases">
        <title>Tabrizicola sp. isolated from sediment of alpine lake.</title>
        <authorList>
            <person name="Liu Z."/>
        </authorList>
    </citation>
    <scope>NUCLEOTIDE SEQUENCE [LARGE SCALE GENOMIC DNA]</scope>
    <source>
        <strain evidence="3 4">DRYC-M-16</strain>
    </source>
</reference>
<feature type="transmembrane region" description="Helical" evidence="2">
    <location>
        <begin position="19"/>
        <end position="38"/>
    </location>
</feature>
<keyword evidence="4" id="KW-1185">Reference proteome</keyword>
<dbReference type="EMBL" id="RPEM01000001">
    <property type="protein sequence ID" value="TGD45386.1"/>
    <property type="molecule type" value="Genomic_DNA"/>
</dbReference>
<evidence type="ECO:0000313" key="4">
    <source>
        <dbReference type="Proteomes" id="UP000297741"/>
    </source>
</evidence>
<feature type="region of interest" description="Disordered" evidence="1">
    <location>
        <begin position="45"/>
        <end position="115"/>
    </location>
</feature>
<evidence type="ECO:0000313" key="3">
    <source>
        <dbReference type="EMBL" id="TGD45386.1"/>
    </source>
</evidence>
<name>A0ABY2KRH2_9RHOB</name>
<keyword evidence="2" id="KW-0472">Membrane</keyword>
<keyword evidence="2" id="KW-1133">Transmembrane helix</keyword>
<protein>
    <submittedName>
        <fullName evidence="3">Uncharacterized protein</fullName>
    </submittedName>
</protein>